<reference evidence="8" key="1">
    <citation type="submission" date="2020-02" db="EMBL/GenBank/DDBJ databases">
        <authorList>
            <person name="Scholz U."/>
            <person name="Mascher M."/>
            <person name="Fiebig A."/>
        </authorList>
    </citation>
    <scope>NUCLEOTIDE SEQUENCE</scope>
</reference>
<gene>
    <name evidence="8" type="ORF">SI8410_06009377</name>
</gene>
<dbReference type="OrthoDB" id="600557at2759"/>
<dbReference type="InterPro" id="IPR056990">
    <property type="entry name" value="VIN3-like_C"/>
</dbReference>
<keyword evidence="3" id="KW-0863">Zinc-finger</keyword>
<dbReference type="Pfam" id="PF23376">
    <property type="entry name" value="Fn3_VIN3"/>
    <property type="match status" value="1"/>
</dbReference>
<comment type="subcellular location">
    <subcellularLocation>
        <location evidence="1">Nucleus</location>
    </subcellularLocation>
</comment>
<dbReference type="InterPro" id="IPR036116">
    <property type="entry name" value="FN3_sf"/>
</dbReference>
<dbReference type="Proteomes" id="UP000663760">
    <property type="component" value="Chromosome 6"/>
</dbReference>
<dbReference type="InterPro" id="IPR032881">
    <property type="entry name" value="Oberon-like_PHD"/>
</dbReference>
<evidence type="ECO:0000256" key="6">
    <source>
        <dbReference type="SAM" id="MobiDB-lite"/>
    </source>
</evidence>
<feature type="compositionally biased region" description="Pro residues" evidence="6">
    <location>
        <begin position="447"/>
        <end position="460"/>
    </location>
</feature>
<dbReference type="AlphaFoldDB" id="A0A7I8KMM0"/>
<dbReference type="GO" id="GO:0005634">
    <property type="term" value="C:nucleus"/>
    <property type="evidence" value="ECO:0007669"/>
    <property type="project" value="UniProtKB-SubCell"/>
</dbReference>
<dbReference type="EMBL" id="LR746269">
    <property type="protein sequence ID" value="CAA7398712.1"/>
    <property type="molecule type" value="Genomic_DNA"/>
</dbReference>
<evidence type="ECO:0000256" key="4">
    <source>
        <dbReference type="ARBA" id="ARBA00022833"/>
    </source>
</evidence>
<dbReference type="CDD" id="cd00063">
    <property type="entry name" value="FN3"/>
    <property type="match status" value="1"/>
</dbReference>
<dbReference type="InterPro" id="IPR058585">
    <property type="entry name" value="Fn3_VIN3"/>
</dbReference>
<evidence type="ECO:0000313" key="8">
    <source>
        <dbReference type="EMBL" id="CAA7398712.1"/>
    </source>
</evidence>
<feature type="compositionally biased region" description="Basic residues" evidence="6">
    <location>
        <begin position="16"/>
        <end position="26"/>
    </location>
</feature>
<sequence length="608" mass="65390">MDAAHPSLSNPPPPAKRQRKNAHPRRLPLEASRSMERIAGESVEASKLCKNAACRASMGPEEPFCRRCSCCSCHKFDENKDPSLWLVCGSEAPSEGDSCGASYHLECVLKQEKGGVARTELGEGLDGSFYCVHCGKVNDLLGCLRKQLSTARKARRVDTLCYRLSLSRRILNGNPRVKNLHGVVDSAARKLEAEVGTLDGLPAKMGRGIVNRLSSGAEVQSLCAAAIATVDSMLSSSSPSLTNQDLGPPSISVDFEDVSPTSLTVVVGLREEAPQLPATGYSLWCRKVEAAKYPVEPVAMLAEPERRFSVSGLEPSTGYVFKVVGLASSGEFGKRELWFTTPGSRKDAAIEVEGDSSKKKSQSPSEDCGESFNTLPESSSGSLQKKKPEIPDLEEEASVHGSDGAAAEQEIPGSTVHGGSHWDSSNSTELDLNQALEPPRSEEESNEPPPPEGQAAPPPYGCSEAIILPFTPSKLETTVKTGGGGEGAWFAEQGKEPCPGSSSKKKKKRAAPPPREGGALAADYEYCVKTIRRLECEGYIETSFRVKFLTWFSLRASPQERRVVSVFVDAMADDPPSLAGQLVDTFSEGIRRKPPPPLPTGFCTKLWH</sequence>
<dbReference type="InterPro" id="IPR044514">
    <property type="entry name" value="VIN3-like"/>
</dbReference>
<name>A0A7I8KMM0_SPIIN</name>
<keyword evidence="5" id="KW-0539">Nucleus</keyword>
<dbReference type="InterPro" id="IPR003961">
    <property type="entry name" value="FN3_dom"/>
</dbReference>
<keyword evidence="9" id="KW-1185">Reference proteome</keyword>
<protein>
    <recommendedName>
        <fullName evidence="7">Fibronectin type-III domain-containing protein</fullName>
    </recommendedName>
</protein>
<evidence type="ECO:0000256" key="5">
    <source>
        <dbReference type="ARBA" id="ARBA00023242"/>
    </source>
</evidence>
<feature type="compositionally biased region" description="Polar residues" evidence="6">
    <location>
        <begin position="371"/>
        <end position="383"/>
    </location>
</feature>
<keyword evidence="4" id="KW-0862">Zinc</keyword>
<feature type="compositionally biased region" description="Polar residues" evidence="6">
    <location>
        <begin position="422"/>
        <end position="431"/>
    </location>
</feature>
<dbReference type="Gene3D" id="2.60.40.10">
    <property type="entry name" value="Immunoglobulins"/>
    <property type="match status" value="1"/>
</dbReference>
<proteinExistence type="predicted"/>
<feature type="region of interest" description="Disordered" evidence="6">
    <location>
        <begin position="1"/>
        <end position="33"/>
    </location>
</feature>
<dbReference type="PROSITE" id="PS50853">
    <property type="entry name" value="FN3"/>
    <property type="match status" value="1"/>
</dbReference>
<evidence type="ECO:0000256" key="1">
    <source>
        <dbReference type="ARBA" id="ARBA00004123"/>
    </source>
</evidence>
<evidence type="ECO:0000259" key="7">
    <source>
        <dbReference type="PROSITE" id="PS50853"/>
    </source>
</evidence>
<evidence type="ECO:0000256" key="3">
    <source>
        <dbReference type="ARBA" id="ARBA00022771"/>
    </source>
</evidence>
<organism evidence="8 9">
    <name type="scientific">Spirodela intermedia</name>
    <name type="common">Intermediate duckweed</name>
    <dbReference type="NCBI Taxonomy" id="51605"/>
    <lineage>
        <taxon>Eukaryota</taxon>
        <taxon>Viridiplantae</taxon>
        <taxon>Streptophyta</taxon>
        <taxon>Embryophyta</taxon>
        <taxon>Tracheophyta</taxon>
        <taxon>Spermatophyta</taxon>
        <taxon>Magnoliopsida</taxon>
        <taxon>Liliopsida</taxon>
        <taxon>Araceae</taxon>
        <taxon>Lemnoideae</taxon>
        <taxon>Spirodela</taxon>
    </lineage>
</organism>
<dbReference type="GO" id="GO:0008270">
    <property type="term" value="F:zinc ion binding"/>
    <property type="evidence" value="ECO:0007669"/>
    <property type="project" value="UniProtKB-KW"/>
</dbReference>
<dbReference type="Pfam" id="PF07227">
    <property type="entry name" value="PHD_Oberon"/>
    <property type="match status" value="1"/>
</dbReference>
<keyword evidence="2" id="KW-0479">Metal-binding</keyword>
<dbReference type="Pfam" id="PF23380">
    <property type="entry name" value="VIN3_C"/>
    <property type="match status" value="1"/>
</dbReference>
<feature type="region of interest" description="Disordered" evidence="6">
    <location>
        <begin position="475"/>
        <end position="516"/>
    </location>
</feature>
<feature type="region of interest" description="Disordered" evidence="6">
    <location>
        <begin position="348"/>
        <end position="463"/>
    </location>
</feature>
<dbReference type="GO" id="GO:0040029">
    <property type="term" value="P:epigenetic regulation of gene expression"/>
    <property type="evidence" value="ECO:0007669"/>
    <property type="project" value="InterPro"/>
</dbReference>
<dbReference type="InterPro" id="IPR013783">
    <property type="entry name" value="Ig-like_fold"/>
</dbReference>
<dbReference type="PANTHER" id="PTHR46286:SF2">
    <property type="entry name" value="VIN3-LIKE PROTEIN 2"/>
    <property type="match status" value="1"/>
</dbReference>
<evidence type="ECO:0000256" key="2">
    <source>
        <dbReference type="ARBA" id="ARBA00022723"/>
    </source>
</evidence>
<feature type="domain" description="Fibronectin type-III" evidence="7">
    <location>
        <begin position="248"/>
        <end position="344"/>
    </location>
</feature>
<evidence type="ECO:0000313" key="9">
    <source>
        <dbReference type="Proteomes" id="UP000663760"/>
    </source>
</evidence>
<dbReference type="GO" id="GO:0010048">
    <property type="term" value="P:vernalization response"/>
    <property type="evidence" value="ECO:0007669"/>
    <property type="project" value="InterPro"/>
</dbReference>
<dbReference type="PANTHER" id="PTHR46286">
    <property type="entry name" value="VIN3-LIKE PROTEIN 2-RELATED"/>
    <property type="match status" value="1"/>
</dbReference>
<dbReference type="SUPFAM" id="SSF49265">
    <property type="entry name" value="Fibronectin type III"/>
    <property type="match status" value="1"/>
</dbReference>
<accession>A0A7I8KMM0</accession>